<reference evidence="2 3" key="1">
    <citation type="submission" date="2020-09" db="EMBL/GenBank/DDBJ databases">
        <title>Characterization of Treponema spp. from bovine digital dermatitis in Korea.</title>
        <authorList>
            <person name="Espiritu H.M."/>
            <person name="Cho Y.I."/>
            <person name="Mamuad L."/>
        </authorList>
    </citation>
    <scope>NUCLEOTIDE SEQUENCE [LARGE SCALE GENOMIC DNA]</scope>
    <source>
        <strain evidence="2 3">KS1</strain>
    </source>
</reference>
<evidence type="ECO:0000313" key="2">
    <source>
        <dbReference type="EMBL" id="QOW60194.1"/>
    </source>
</evidence>
<dbReference type="InterPro" id="IPR022020">
    <property type="entry name" value="DUF3601"/>
</dbReference>
<dbReference type="Gene3D" id="2.30.30.350">
    <property type="entry name" value="mobile metagenome of vibrio cholerae. Integron cassette protein vch_cass4"/>
    <property type="match status" value="1"/>
</dbReference>
<dbReference type="GO" id="GO:0016787">
    <property type="term" value="F:hydrolase activity"/>
    <property type="evidence" value="ECO:0007669"/>
    <property type="project" value="UniProtKB-KW"/>
</dbReference>
<sequence>MKLKAGQSYRIKKDILTFKTGEVWLLANEGYQIYYGEHNFVFINAEKNSRFMVLRDSEDKDMEIYCHLDEYFEEINERNIGNL</sequence>
<feature type="domain" description="DUF3601" evidence="1">
    <location>
        <begin position="16"/>
        <end position="73"/>
    </location>
</feature>
<gene>
    <name evidence="2" type="ORF">IFE08_10165</name>
</gene>
<proteinExistence type="predicted"/>
<dbReference type="Proteomes" id="UP000593915">
    <property type="component" value="Chromosome"/>
</dbReference>
<name>A0A7S6WN14_9SPIR</name>
<dbReference type="AlphaFoldDB" id="A0A7S6WN14"/>
<dbReference type="RefSeq" id="WP_024467298.1">
    <property type="nucleotide sequence ID" value="NZ_CP061839.1"/>
</dbReference>
<evidence type="ECO:0000259" key="1">
    <source>
        <dbReference type="Pfam" id="PF12208"/>
    </source>
</evidence>
<dbReference type="EMBL" id="CP061839">
    <property type="protein sequence ID" value="QOW60194.1"/>
    <property type="molecule type" value="Genomic_DNA"/>
</dbReference>
<protein>
    <submittedName>
        <fullName evidence="2">Phosphohydrolase</fullName>
    </submittedName>
</protein>
<organism evidence="2 3">
    <name type="scientific">Treponema pedis</name>
    <dbReference type="NCBI Taxonomy" id="409322"/>
    <lineage>
        <taxon>Bacteria</taxon>
        <taxon>Pseudomonadati</taxon>
        <taxon>Spirochaetota</taxon>
        <taxon>Spirochaetia</taxon>
        <taxon>Spirochaetales</taxon>
        <taxon>Treponemataceae</taxon>
        <taxon>Treponema</taxon>
    </lineage>
</organism>
<accession>A0A7S6WN14</accession>
<keyword evidence="2" id="KW-0378">Hydrolase</keyword>
<evidence type="ECO:0000313" key="3">
    <source>
        <dbReference type="Proteomes" id="UP000593915"/>
    </source>
</evidence>
<dbReference type="Pfam" id="PF12208">
    <property type="entry name" value="DUF3601"/>
    <property type="match status" value="1"/>
</dbReference>